<dbReference type="eggNOG" id="COG0819">
    <property type="taxonomic scope" value="Bacteria"/>
</dbReference>
<dbReference type="STRING" id="908337.HMPREF9257_0475"/>
<dbReference type="InterPro" id="IPR027574">
    <property type="entry name" value="Thiaminase_II"/>
</dbReference>
<proteinExistence type="inferred from homology"/>
<feature type="domain" description="Thiaminase-2/PQQC" evidence="10">
    <location>
        <begin position="12"/>
        <end position="215"/>
    </location>
</feature>
<dbReference type="PANTHER" id="PTHR43198:SF2">
    <property type="entry name" value="SI:CH1073-67J19.1-RELATED"/>
    <property type="match status" value="1"/>
</dbReference>
<dbReference type="GO" id="GO:0009229">
    <property type="term" value="P:thiamine diphosphate biosynthetic process"/>
    <property type="evidence" value="ECO:0007669"/>
    <property type="project" value="UniProtKB-UniPathway"/>
</dbReference>
<dbReference type="GO" id="GO:0009228">
    <property type="term" value="P:thiamine biosynthetic process"/>
    <property type="evidence" value="ECO:0007669"/>
    <property type="project" value="UniProtKB-KW"/>
</dbReference>
<evidence type="ECO:0000313" key="11">
    <source>
        <dbReference type="EMBL" id="EFR31540.1"/>
    </source>
</evidence>
<sequence>MPNFCQEALAASQKLWDANFNHPFVQALADGSLDLKIFKGYVIQDAYYLQSFGAAHALAAYKATTSDLAIRFGQGLVDTFQSELELHGSFIKDLEISQTDLDAFTPSPNAYAYSNHMRLAGHDQDMAFILATLLPCYWLYEEIGHYLAEHRPDNPFYNRWIDTYSSDWFSENVRQMKDLMDQLAADKSPEEFAALIHAFKQSVYYEYMFWDDAYYQRDWAVEE</sequence>
<dbReference type="InterPro" id="IPR004305">
    <property type="entry name" value="Thiaminase-2/PQQC"/>
</dbReference>
<evidence type="ECO:0000256" key="2">
    <source>
        <dbReference type="ARBA" id="ARBA00004948"/>
    </source>
</evidence>
<evidence type="ECO:0000259" key="10">
    <source>
        <dbReference type="Pfam" id="PF03070"/>
    </source>
</evidence>
<dbReference type="InterPro" id="IPR050967">
    <property type="entry name" value="Thiamine_Salvage_TenA"/>
</dbReference>
<evidence type="ECO:0000313" key="12">
    <source>
        <dbReference type="Proteomes" id="UP000005990"/>
    </source>
</evidence>
<evidence type="ECO:0000256" key="7">
    <source>
        <dbReference type="ARBA" id="ARBA00022977"/>
    </source>
</evidence>
<comment type="catalytic activity">
    <reaction evidence="1 9">
        <text>4-amino-5-aminomethyl-2-methylpyrimidine + H2O = 4-amino-5-hydroxymethyl-2-methylpyrimidine + NH4(+)</text>
        <dbReference type="Rhea" id="RHEA:31799"/>
        <dbReference type="ChEBI" id="CHEBI:15377"/>
        <dbReference type="ChEBI" id="CHEBI:16892"/>
        <dbReference type="ChEBI" id="CHEBI:28938"/>
        <dbReference type="ChEBI" id="CHEBI:63416"/>
        <dbReference type="EC" id="3.5.99.2"/>
    </reaction>
</comment>
<protein>
    <recommendedName>
        <fullName evidence="6 9">Aminopyrimidine aminohydrolase</fullName>
        <ecNumber evidence="5 9">3.5.99.2</ecNumber>
    </recommendedName>
</protein>
<comment type="function">
    <text evidence="9">Catalyzes an amino-pyrimidine hydrolysis reaction at the C5' of the pyrimidine moiety of thiamine compounds, a reaction that is part of a thiamine salvage pathway.</text>
</comment>
<dbReference type="EC" id="3.5.99.2" evidence="5 9"/>
<comment type="subunit">
    <text evidence="4">Homotetramer.</text>
</comment>
<evidence type="ECO:0000256" key="8">
    <source>
        <dbReference type="ARBA" id="ARBA00048337"/>
    </source>
</evidence>
<keyword evidence="12" id="KW-1185">Reference proteome</keyword>
<dbReference type="Gene3D" id="1.20.910.10">
    <property type="entry name" value="Heme oxygenase-like"/>
    <property type="match status" value="1"/>
</dbReference>
<dbReference type="UniPathway" id="UPA00060"/>
<dbReference type="EMBL" id="AENN01000010">
    <property type="protein sequence ID" value="EFR31540.1"/>
    <property type="molecule type" value="Genomic_DNA"/>
</dbReference>
<organism evidence="11 12">
    <name type="scientific">Eremococcus coleocola ACS-139-V-Col8</name>
    <dbReference type="NCBI Taxonomy" id="908337"/>
    <lineage>
        <taxon>Bacteria</taxon>
        <taxon>Bacillati</taxon>
        <taxon>Bacillota</taxon>
        <taxon>Bacilli</taxon>
        <taxon>Lactobacillales</taxon>
        <taxon>Aerococcaceae</taxon>
        <taxon>Eremococcus</taxon>
    </lineage>
</organism>
<evidence type="ECO:0000256" key="4">
    <source>
        <dbReference type="ARBA" id="ARBA00011881"/>
    </source>
</evidence>
<keyword evidence="7 9" id="KW-0784">Thiamine biosynthesis</keyword>
<dbReference type="NCBIfam" id="TIGR04306">
    <property type="entry name" value="salvage_TenA"/>
    <property type="match status" value="1"/>
</dbReference>
<dbReference type="GO" id="GO:0050334">
    <property type="term" value="F:thiaminase activity"/>
    <property type="evidence" value="ECO:0007669"/>
    <property type="project" value="UniProtKB-EC"/>
</dbReference>
<gene>
    <name evidence="11" type="ORF">HMPREF9257_0475</name>
</gene>
<accession>E4KNC7</accession>
<dbReference type="Proteomes" id="UP000005990">
    <property type="component" value="Unassembled WGS sequence"/>
</dbReference>
<comment type="catalytic activity">
    <reaction evidence="8 9">
        <text>thiamine + H2O = 5-(2-hydroxyethyl)-4-methylthiazole + 4-amino-5-hydroxymethyl-2-methylpyrimidine + H(+)</text>
        <dbReference type="Rhea" id="RHEA:17509"/>
        <dbReference type="ChEBI" id="CHEBI:15377"/>
        <dbReference type="ChEBI" id="CHEBI:15378"/>
        <dbReference type="ChEBI" id="CHEBI:16892"/>
        <dbReference type="ChEBI" id="CHEBI:17957"/>
        <dbReference type="ChEBI" id="CHEBI:18385"/>
        <dbReference type="EC" id="3.5.99.2"/>
    </reaction>
</comment>
<evidence type="ECO:0000256" key="9">
    <source>
        <dbReference type="RuleBase" id="RU363093"/>
    </source>
</evidence>
<dbReference type="PANTHER" id="PTHR43198">
    <property type="entry name" value="BIFUNCTIONAL TH2 PROTEIN"/>
    <property type="match status" value="1"/>
</dbReference>
<dbReference type="InterPro" id="IPR016084">
    <property type="entry name" value="Haem_Oase-like_multi-hlx"/>
</dbReference>
<evidence type="ECO:0000256" key="3">
    <source>
        <dbReference type="ARBA" id="ARBA00010264"/>
    </source>
</evidence>
<dbReference type="CDD" id="cd19364">
    <property type="entry name" value="TenA_C_BsTenA-like"/>
    <property type="match status" value="1"/>
</dbReference>
<evidence type="ECO:0000256" key="1">
    <source>
        <dbReference type="ARBA" id="ARBA00001881"/>
    </source>
</evidence>
<dbReference type="GO" id="GO:0005829">
    <property type="term" value="C:cytosol"/>
    <property type="evidence" value="ECO:0007669"/>
    <property type="project" value="TreeGrafter"/>
</dbReference>
<comment type="caution">
    <text evidence="11">The sequence shown here is derived from an EMBL/GenBank/DDBJ whole genome shotgun (WGS) entry which is preliminary data.</text>
</comment>
<dbReference type="AlphaFoldDB" id="E4KNC7"/>
<dbReference type="RefSeq" id="WP_006417985.1">
    <property type="nucleotide sequence ID" value="NZ_AENN01000010.1"/>
</dbReference>
<dbReference type="OrthoDB" id="34166at2"/>
<comment type="similarity">
    <text evidence="3 9">Belongs to the TenA family.</text>
</comment>
<dbReference type="SUPFAM" id="SSF48613">
    <property type="entry name" value="Heme oxygenase-like"/>
    <property type="match status" value="1"/>
</dbReference>
<evidence type="ECO:0000256" key="5">
    <source>
        <dbReference type="ARBA" id="ARBA00012684"/>
    </source>
</evidence>
<evidence type="ECO:0000256" key="6">
    <source>
        <dbReference type="ARBA" id="ARBA00013647"/>
    </source>
</evidence>
<reference evidence="11 12" key="1">
    <citation type="submission" date="2010-10" db="EMBL/GenBank/DDBJ databases">
        <authorList>
            <person name="Durkin A.S."/>
            <person name="Madupu R."/>
            <person name="Torralba M."/>
            <person name="Gillis M."/>
            <person name="Methe B."/>
            <person name="Sutton G."/>
            <person name="Nelson K.E."/>
        </authorList>
    </citation>
    <scope>NUCLEOTIDE SEQUENCE [LARGE SCALE GENOMIC DNA]</scope>
    <source>
        <strain evidence="11 12">ACS-139-V-Col8</strain>
    </source>
</reference>
<name>E4KNC7_9LACT</name>
<keyword evidence="9" id="KW-0378">Hydrolase</keyword>
<comment type="pathway">
    <text evidence="2 9">Cofactor biosynthesis; thiamine diphosphate biosynthesis.</text>
</comment>
<dbReference type="Pfam" id="PF03070">
    <property type="entry name" value="TENA_THI-4"/>
    <property type="match status" value="1"/>
</dbReference>